<reference evidence="3" key="1">
    <citation type="journal article" date="2012" name="MBio">
        <title>Comparative genome analysis of Trichophyton rubrum and related dermatophytes reveals candidate genes involved in infection.</title>
        <authorList>
            <person name="Martinez D.A."/>
            <person name="Oliver B.G."/>
            <person name="Graeser Y."/>
            <person name="Goldberg J.M."/>
            <person name="Li W."/>
            <person name="Martinez-Rossi N.M."/>
            <person name="Monod M."/>
            <person name="Shelest E."/>
            <person name="Barton R.C."/>
            <person name="Birch E."/>
            <person name="Brakhage A.A."/>
            <person name="Chen Z."/>
            <person name="Gurr S.J."/>
            <person name="Heiman D."/>
            <person name="Heitman J."/>
            <person name="Kosti I."/>
            <person name="Rossi A."/>
            <person name="Saif S."/>
            <person name="Samalova M."/>
            <person name="Saunders C.W."/>
            <person name="Shea T."/>
            <person name="Summerbell R.C."/>
            <person name="Xu J."/>
            <person name="Young S."/>
            <person name="Zeng Q."/>
            <person name="Birren B.W."/>
            <person name="Cuomo C.A."/>
            <person name="White T.C."/>
        </authorList>
    </citation>
    <scope>NUCLEOTIDE SEQUENCE [LARGE SCALE GENOMIC DNA]</scope>
    <source>
        <strain evidence="3">ATCC MYA-4605 / CBS 113480</strain>
    </source>
</reference>
<protein>
    <recommendedName>
        <fullName evidence="1">Ubiquitin-like domain-containing protein</fullName>
    </recommendedName>
</protein>
<dbReference type="OrthoDB" id="3045089at2759"/>
<keyword evidence="3" id="KW-1185">Reference proteome</keyword>
<evidence type="ECO:0000259" key="1">
    <source>
        <dbReference type="Pfam" id="PF22893"/>
    </source>
</evidence>
<organism evidence="2 3">
    <name type="scientific">Arthroderma otae (strain ATCC MYA-4605 / CBS 113480)</name>
    <name type="common">Microsporum canis</name>
    <dbReference type="NCBI Taxonomy" id="554155"/>
    <lineage>
        <taxon>Eukaryota</taxon>
        <taxon>Fungi</taxon>
        <taxon>Dikarya</taxon>
        <taxon>Ascomycota</taxon>
        <taxon>Pezizomycotina</taxon>
        <taxon>Eurotiomycetes</taxon>
        <taxon>Eurotiomycetidae</taxon>
        <taxon>Onygenales</taxon>
        <taxon>Arthrodermataceae</taxon>
        <taxon>Microsporum</taxon>
    </lineage>
</organism>
<feature type="domain" description="Ubiquitin-like" evidence="1">
    <location>
        <begin position="251"/>
        <end position="333"/>
    </location>
</feature>
<evidence type="ECO:0000313" key="3">
    <source>
        <dbReference type="Proteomes" id="UP000002035"/>
    </source>
</evidence>
<dbReference type="STRING" id="554155.C5FW79"/>
<dbReference type="VEuPathDB" id="FungiDB:MCYG_06982"/>
<dbReference type="AlphaFoldDB" id="C5FW79"/>
<dbReference type="eggNOG" id="ENOG502RCEE">
    <property type="taxonomic scope" value="Eukaryota"/>
</dbReference>
<proteinExistence type="predicted"/>
<dbReference type="Proteomes" id="UP000002035">
    <property type="component" value="Unassembled WGS sequence"/>
</dbReference>
<dbReference type="PANTHER" id="PTHR38886">
    <property type="entry name" value="SESA DOMAIN-CONTAINING PROTEIN"/>
    <property type="match status" value="1"/>
</dbReference>
<dbReference type="PANTHER" id="PTHR38886:SF1">
    <property type="entry name" value="NACHT-NTPASE AND P-LOOP NTPASES N-TERMINAL DOMAIN-CONTAINING PROTEIN"/>
    <property type="match status" value="1"/>
</dbReference>
<dbReference type="Pfam" id="PF22893">
    <property type="entry name" value="ULD_2"/>
    <property type="match status" value="1"/>
</dbReference>
<accession>C5FW79</accession>
<evidence type="ECO:0000313" key="2">
    <source>
        <dbReference type="EMBL" id="EEQ34163.1"/>
    </source>
</evidence>
<name>C5FW79_ARTOC</name>
<dbReference type="OMA" id="FHVEFIN"/>
<sequence length="426" mass="48832">MAAGFGFSVGDFIACTKVAKSVFLAFREGTGASSTYQRFVADLNSLMYGLEEIRYLQFDESQKEQKLALEEAAVRCQQTIETFLKRHAKFKASLGKEQTASKFRTRLHKVEWALCMKTEVDTLRTEILGHTTSINTLLITMQSSTAALQTNVIRDYSQVTFEQSALMMKETQSRIGQTHNMLGAQADTLSRILNILEYSNTQPKIQDVRSIMLEAFDMNMKVCRMALDLQKSQAKSQLDYQVPILAPQIGRQHPVELEDAHGRVTPFHVEFINSFEAFQAVLEARFRNVPGWKKVKNMEYVMKESHSNRRLNFNAPWESVFLPGRSVTMSMVFWMPPPDMLRCPGCQLESKESGTGYEIQCQGSNCKLWYERVVDFEQTPRNICAVRQSPKVLNIYPSRTELLLAPRVEDEIHEFRRVQVRHILSI</sequence>
<dbReference type="GeneID" id="9228244"/>
<dbReference type="InterPro" id="IPR054464">
    <property type="entry name" value="ULD_fung"/>
</dbReference>
<dbReference type="RefSeq" id="XP_002845018.1">
    <property type="nucleotide sequence ID" value="XM_002844972.1"/>
</dbReference>
<gene>
    <name evidence="2" type="ORF">MCYG_06982</name>
</gene>
<dbReference type="EMBL" id="DS995706">
    <property type="protein sequence ID" value="EEQ34163.1"/>
    <property type="molecule type" value="Genomic_DNA"/>
</dbReference>
<dbReference type="HOGENOM" id="CLU_031393_0_0_1"/>